<dbReference type="InterPro" id="IPR006153">
    <property type="entry name" value="Cation/H_exchanger_TM"/>
</dbReference>
<dbReference type="PANTHER" id="PTHR10110">
    <property type="entry name" value="SODIUM/HYDROGEN EXCHANGER"/>
    <property type="match status" value="1"/>
</dbReference>
<keyword evidence="9 10" id="KW-0739">Sodium transport</keyword>
<feature type="transmembrane region" description="Helical" evidence="10">
    <location>
        <begin position="426"/>
        <end position="444"/>
    </location>
</feature>
<evidence type="ECO:0000256" key="5">
    <source>
        <dbReference type="ARBA" id="ARBA00022989"/>
    </source>
</evidence>
<reference evidence="14 15" key="1">
    <citation type="submission" date="2018-09" db="EMBL/GenBank/DDBJ databases">
        <title>Genomic Encyclopedia of Type Strains, Phase III (KMG-III): the genomes of soil and plant-associated and newly described type strains.</title>
        <authorList>
            <person name="Whitman W."/>
        </authorList>
    </citation>
    <scope>NUCLEOTIDE SEQUENCE [LARGE SCALE GENOMIC DNA]</scope>
    <source>
        <strain evidence="14 15">CECT 7938</strain>
    </source>
</reference>
<feature type="transmembrane region" description="Helical" evidence="10">
    <location>
        <begin position="269"/>
        <end position="293"/>
    </location>
</feature>
<feature type="transmembrane region" description="Helical" evidence="10">
    <location>
        <begin position="507"/>
        <end position="530"/>
    </location>
</feature>
<dbReference type="SUPFAM" id="SSF54427">
    <property type="entry name" value="NTF2-like"/>
    <property type="match status" value="1"/>
</dbReference>
<dbReference type="GO" id="GO:0051453">
    <property type="term" value="P:regulation of intracellular pH"/>
    <property type="evidence" value="ECO:0007669"/>
    <property type="project" value="TreeGrafter"/>
</dbReference>
<keyword evidence="11" id="KW-0732">Signal</keyword>
<dbReference type="InterPro" id="IPR018422">
    <property type="entry name" value="Cation/H_exchanger_CPA1"/>
</dbReference>
<dbReference type="Pfam" id="PF13474">
    <property type="entry name" value="SnoaL_3"/>
    <property type="match status" value="1"/>
</dbReference>
<sequence>MIKKTFIAIYCFLSLFLFTVPLMAQEPIDAINKTLDTWHKSSDEVKFGPFINSLAADAVILGADREERWDKNHSDKFSEQYFNPKYAWNYTYQNRSVHFSTDSTTAWFDETFKINTKYFRGTGVLSKIDNDWKIQQYNLSMLAPYADVKSAVSGKLGHEVHNNVLLVMVLFFFMAMLFVLSQRLKISYPILLVIGGLGISLIPGAPVISIDPDIVFLVFLPPLLFEAAWYTNWNNFLKWRRSIFIMGFGLVFFTSLAIAYFSVSIIPGFTLALGFLLGGIISPPDAVAASSVLKGVSIPKRGIAILEGESLVNDAASLTVFRFASIAILTGQFAMGTATTQFLVLSVMGVVVGLVIGHILYFFLRYVAKSSSISTPITLIAPYLMYIVAEHFEWSGVLAVVSGGLFLSFRAGDYLNYHTRIQTKEVWATIGFLLNGFVFILIGLELPVIINGLGEYSMEEAIDFSLAICVIVIVLRLVAVYLSAYVPRLLFKRVRVREKGPGWKLPLIVGWAGMRGVVSLASALAIPMTLYDGTAFPHRNLILFITFVVILVTLVFQGLTLPLLIKLIKIEEVDEHVPMEEQIDEIRVRLGRDSIAYLDKHYAKEMMEYETIARVKEQLIRSINASERAKEEDTRAQLSAVRGLYNKIMLEILVVRRNGLAKMKESKEYDSDVIKDLEYSLDLEESRLTRK</sequence>
<dbReference type="GO" id="GO:0005886">
    <property type="term" value="C:plasma membrane"/>
    <property type="evidence" value="ECO:0007669"/>
    <property type="project" value="UniProtKB-SubCell"/>
</dbReference>
<dbReference type="NCBIfam" id="TIGR00831">
    <property type="entry name" value="a_cpa1"/>
    <property type="match status" value="1"/>
</dbReference>
<comment type="function">
    <text evidence="10">Na(+)/H(+) antiporter that extrudes sodium in exchange for external protons.</text>
</comment>
<evidence type="ECO:0000256" key="6">
    <source>
        <dbReference type="ARBA" id="ARBA00023053"/>
    </source>
</evidence>
<feature type="transmembrane region" description="Helical" evidence="10">
    <location>
        <begin position="341"/>
        <end position="364"/>
    </location>
</feature>
<feature type="transmembrane region" description="Helical" evidence="10">
    <location>
        <begin position="164"/>
        <end position="181"/>
    </location>
</feature>
<dbReference type="InterPro" id="IPR037401">
    <property type="entry name" value="SnoaL-like"/>
</dbReference>
<organism evidence="14 15">
    <name type="scientific">Sphingobacterium detergens</name>
    <dbReference type="NCBI Taxonomy" id="1145106"/>
    <lineage>
        <taxon>Bacteria</taxon>
        <taxon>Pseudomonadati</taxon>
        <taxon>Bacteroidota</taxon>
        <taxon>Sphingobacteriia</taxon>
        <taxon>Sphingobacteriales</taxon>
        <taxon>Sphingobacteriaceae</taxon>
        <taxon>Sphingobacterium</taxon>
    </lineage>
</organism>
<keyword evidence="6 10" id="KW-0915">Sodium</keyword>
<dbReference type="AlphaFoldDB" id="A0A420BLF8"/>
<evidence type="ECO:0000259" key="13">
    <source>
        <dbReference type="Pfam" id="PF13474"/>
    </source>
</evidence>
<comment type="caution">
    <text evidence="14">The sequence shown here is derived from an EMBL/GenBank/DDBJ whole genome shotgun (WGS) entry which is preliminary data.</text>
</comment>
<evidence type="ECO:0000313" key="15">
    <source>
        <dbReference type="Proteomes" id="UP000286246"/>
    </source>
</evidence>
<dbReference type="GO" id="GO:0015386">
    <property type="term" value="F:potassium:proton antiporter activity"/>
    <property type="evidence" value="ECO:0007669"/>
    <property type="project" value="TreeGrafter"/>
</dbReference>
<keyword evidence="3 10" id="KW-1003">Cell membrane</keyword>
<keyword evidence="2 10" id="KW-0813">Transport</keyword>
<evidence type="ECO:0000256" key="3">
    <source>
        <dbReference type="ARBA" id="ARBA00022475"/>
    </source>
</evidence>
<dbReference type="GO" id="GO:0098719">
    <property type="term" value="P:sodium ion import across plasma membrane"/>
    <property type="evidence" value="ECO:0007669"/>
    <property type="project" value="TreeGrafter"/>
</dbReference>
<evidence type="ECO:0000256" key="11">
    <source>
        <dbReference type="SAM" id="SignalP"/>
    </source>
</evidence>
<dbReference type="Pfam" id="PF00999">
    <property type="entry name" value="Na_H_Exchanger"/>
    <property type="match status" value="1"/>
</dbReference>
<keyword evidence="7 10" id="KW-0406">Ion transport</keyword>
<keyword evidence="10" id="KW-0050">Antiport</keyword>
<keyword evidence="15" id="KW-1185">Reference proteome</keyword>
<dbReference type="GO" id="GO:0015385">
    <property type="term" value="F:sodium:proton antiporter activity"/>
    <property type="evidence" value="ECO:0007669"/>
    <property type="project" value="InterPro"/>
</dbReference>
<evidence type="ECO:0000256" key="8">
    <source>
        <dbReference type="ARBA" id="ARBA00023136"/>
    </source>
</evidence>
<evidence type="ECO:0000256" key="10">
    <source>
        <dbReference type="RuleBase" id="RU366002"/>
    </source>
</evidence>
<gene>
    <name evidence="14" type="ORF">DFQ12_2425</name>
</gene>
<protein>
    <submittedName>
        <fullName evidence="14">Sodium/proton antiporter (CPA1 family)</fullName>
    </submittedName>
</protein>
<keyword evidence="5 10" id="KW-1133">Transmembrane helix</keyword>
<dbReference type="EMBL" id="RAPY01000001">
    <property type="protein sequence ID" value="RKE57537.1"/>
    <property type="molecule type" value="Genomic_DNA"/>
</dbReference>
<dbReference type="InterPro" id="IPR004705">
    <property type="entry name" value="Cation/H_exchanger_CPA1_bac"/>
</dbReference>
<dbReference type="Gene3D" id="6.10.140.1330">
    <property type="match status" value="1"/>
</dbReference>
<proteinExistence type="inferred from homology"/>
<feature type="chain" id="PRO_5019189270" evidence="11">
    <location>
        <begin position="25"/>
        <end position="691"/>
    </location>
</feature>
<dbReference type="Gene3D" id="3.10.450.50">
    <property type="match status" value="1"/>
</dbReference>
<dbReference type="RefSeq" id="WP_167457248.1">
    <property type="nucleotide sequence ID" value="NZ_RAPY01000001.1"/>
</dbReference>
<keyword evidence="8 10" id="KW-0472">Membrane</keyword>
<dbReference type="InterPro" id="IPR032710">
    <property type="entry name" value="NTF2-like_dom_sf"/>
</dbReference>
<feature type="transmembrane region" description="Helical" evidence="10">
    <location>
        <begin position="394"/>
        <end position="414"/>
    </location>
</feature>
<evidence type="ECO:0000313" key="14">
    <source>
        <dbReference type="EMBL" id="RKE57537.1"/>
    </source>
</evidence>
<name>A0A420BLF8_SPHD1</name>
<comment type="subcellular location">
    <subcellularLocation>
        <location evidence="1 10">Cell membrane</location>
        <topology evidence="1 10">Multi-pass membrane protein</topology>
    </subcellularLocation>
</comment>
<feature type="domain" description="SnoaL-like" evidence="13">
    <location>
        <begin position="31"/>
        <end position="143"/>
    </location>
</feature>
<evidence type="ECO:0000256" key="7">
    <source>
        <dbReference type="ARBA" id="ARBA00023065"/>
    </source>
</evidence>
<keyword evidence="4 10" id="KW-0812">Transmembrane</keyword>
<feature type="transmembrane region" description="Helical" evidence="10">
    <location>
        <begin position="542"/>
        <end position="565"/>
    </location>
</feature>
<feature type="transmembrane region" description="Helical" evidence="10">
    <location>
        <begin position="464"/>
        <end position="486"/>
    </location>
</feature>
<evidence type="ECO:0000256" key="4">
    <source>
        <dbReference type="ARBA" id="ARBA00022692"/>
    </source>
</evidence>
<feature type="transmembrane region" description="Helical" evidence="10">
    <location>
        <begin position="188"/>
        <end position="208"/>
    </location>
</feature>
<comment type="similarity">
    <text evidence="10">Belongs to the monovalent cation:proton antiporter 1 (CPA1) transporter (TC 2.A.36) family.</text>
</comment>
<feature type="domain" description="Cation/H+ exchanger transmembrane" evidence="12">
    <location>
        <begin position="172"/>
        <end position="565"/>
    </location>
</feature>
<feature type="transmembrane region" description="Helical" evidence="10">
    <location>
        <begin position="243"/>
        <end position="263"/>
    </location>
</feature>
<evidence type="ECO:0000256" key="1">
    <source>
        <dbReference type="ARBA" id="ARBA00004651"/>
    </source>
</evidence>
<dbReference type="Proteomes" id="UP000286246">
    <property type="component" value="Unassembled WGS sequence"/>
</dbReference>
<feature type="transmembrane region" description="Helical" evidence="10">
    <location>
        <begin position="214"/>
        <end position="231"/>
    </location>
</feature>
<feature type="signal peptide" evidence="11">
    <location>
        <begin position="1"/>
        <end position="24"/>
    </location>
</feature>
<evidence type="ECO:0000256" key="2">
    <source>
        <dbReference type="ARBA" id="ARBA00022448"/>
    </source>
</evidence>
<dbReference type="PANTHER" id="PTHR10110:SF86">
    <property type="entry name" value="SODIUM_HYDROGEN EXCHANGER 7"/>
    <property type="match status" value="1"/>
</dbReference>
<accession>A0A420BLF8</accession>
<evidence type="ECO:0000256" key="9">
    <source>
        <dbReference type="ARBA" id="ARBA00023201"/>
    </source>
</evidence>
<evidence type="ECO:0000259" key="12">
    <source>
        <dbReference type="Pfam" id="PF00999"/>
    </source>
</evidence>